<comment type="caution">
    <text evidence="1">The sequence shown here is derived from an EMBL/GenBank/DDBJ whole genome shotgun (WGS) entry which is preliminary data.</text>
</comment>
<sequence>MSLPGDARMPRALAMPHASLPGDVRMPRALAMPHASRSGDARMPHALAMPDYTSPRLAEEIEIVRVFEREMVLSFKRQIVGSHDKAEILVQAFALQKKVVLQH</sequence>
<organism evidence="1 2">
    <name type="scientific">Phaseolus coccineus</name>
    <name type="common">Scarlet runner bean</name>
    <name type="synonym">Phaseolus multiflorus</name>
    <dbReference type="NCBI Taxonomy" id="3886"/>
    <lineage>
        <taxon>Eukaryota</taxon>
        <taxon>Viridiplantae</taxon>
        <taxon>Streptophyta</taxon>
        <taxon>Embryophyta</taxon>
        <taxon>Tracheophyta</taxon>
        <taxon>Spermatophyta</taxon>
        <taxon>Magnoliopsida</taxon>
        <taxon>eudicotyledons</taxon>
        <taxon>Gunneridae</taxon>
        <taxon>Pentapetalae</taxon>
        <taxon>rosids</taxon>
        <taxon>fabids</taxon>
        <taxon>Fabales</taxon>
        <taxon>Fabaceae</taxon>
        <taxon>Papilionoideae</taxon>
        <taxon>50 kb inversion clade</taxon>
        <taxon>NPAAA clade</taxon>
        <taxon>indigoferoid/millettioid clade</taxon>
        <taxon>Phaseoleae</taxon>
        <taxon>Phaseolus</taxon>
    </lineage>
</organism>
<dbReference type="Proteomes" id="UP001374584">
    <property type="component" value="Unassembled WGS sequence"/>
</dbReference>
<dbReference type="AlphaFoldDB" id="A0AAN9NBV8"/>
<reference evidence="1 2" key="1">
    <citation type="submission" date="2024-01" db="EMBL/GenBank/DDBJ databases">
        <title>The genomes of 5 underutilized Papilionoideae crops provide insights into root nodulation and disease resistanc.</title>
        <authorList>
            <person name="Jiang F."/>
        </authorList>
    </citation>
    <scope>NUCLEOTIDE SEQUENCE [LARGE SCALE GENOMIC DNA]</scope>
    <source>
        <strain evidence="1">JINMINGXINNONG_FW02</strain>
        <tissue evidence="1">Leaves</tissue>
    </source>
</reference>
<dbReference type="EMBL" id="JAYMYR010000004">
    <property type="protein sequence ID" value="KAK7367569.1"/>
    <property type="molecule type" value="Genomic_DNA"/>
</dbReference>
<proteinExistence type="predicted"/>
<keyword evidence="2" id="KW-1185">Reference proteome</keyword>
<accession>A0AAN9NBV8</accession>
<gene>
    <name evidence="1" type="ORF">VNO80_09584</name>
</gene>
<protein>
    <submittedName>
        <fullName evidence="1">Uncharacterized protein</fullName>
    </submittedName>
</protein>
<evidence type="ECO:0000313" key="1">
    <source>
        <dbReference type="EMBL" id="KAK7367569.1"/>
    </source>
</evidence>
<name>A0AAN9NBV8_PHACN</name>
<evidence type="ECO:0000313" key="2">
    <source>
        <dbReference type="Proteomes" id="UP001374584"/>
    </source>
</evidence>